<dbReference type="Proteomes" id="UP001630127">
    <property type="component" value="Unassembled WGS sequence"/>
</dbReference>
<name>A0ABD3AY34_9GENT</name>
<reference evidence="4 5" key="1">
    <citation type="submission" date="2024-11" db="EMBL/GenBank/DDBJ databases">
        <title>A near-complete genome assembly of Cinchona calisaya.</title>
        <authorList>
            <person name="Lian D.C."/>
            <person name="Zhao X.W."/>
            <person name="Wei L."/>
        </authorList>
    </citation>
    <scope>NUCLEOTIDE SEQUENCE [LARGE SCALE GENOMIC DNA]</scope>
    <source>
        <tissue evidence="4">Nenye</tissue>
    </source>
</reference>
<comment type="caution">
    <text evidence="4">The sequence shown here is derived from an EMBL/GenBank/DDBJ whole genome shotgun (WGS) entry which is preliminary data.</text>
</comment>
<evidence type="ECO:0000313" key="5">
    <source>
        <dbReference type="Proteomes" id="UP001630127"/>
    </source>
</evidence>
<gene>
    <name evidence="4" type="ORF">ACH5RR_004303</name>
</gene>
<dbReference type="AlphaFoldDB" id="A0ABD3AY34"/>
<evidence type="ECO:0000256" key="2">
    <source>
        <dbReference type="ARBA" id="ARBA00038211"/>
    </source>
</evidence>
<dbReference type="Gene3D" id="3.30.200.20">
    <property type="entry name" value="Phosphorylase Kinase, domain 1"/>
    <property type="match status" value="1"/>
</dbReference>
<proteinExistence type="inferred from homology"/>
<evidence type="ECO:0000256" key="1">
    <source>
        <dbReference type="ARBA" id="ARBA00037883"/>
    </source>
</evidence>
<sequence length="373" mass="42937">MGAVNIWNAVEVAESHSSQIPSSSLTVDHSLSLSDMKPRILELCKELFKKWSNLDESRLSLETVSGGITNLLLKVSVAEENGNVVDMTVRLYGPNTEYVINRERELQAIPYLSAAGFGAKLLGIFGNGMVQSFINARTLTPPDMRKPKLAAEIAKQLRKFHQVEIPGSKEPQLWNDIFKFYSKASSLNFDESEKQKKYETISFKEINNEIIELKELTGGLDAPVVFAHNDLLSGNLMLNDDEERLYFIDFEYGSYSYRGFDIGNHFNEYAGYDCDYSLYPNKDEQYHFFRHYLDPERPEEVSDRDLEALYVETNMYMLASHLYWALWALIQAKMSPIDFDYLGYFFLRYDEFKKLKENIFSLGKSHVSRSHTG</sequence>
<organism evidence="4 5">
    <name type="scientific">Cinchona calisaya</name>
    <dbReference type="NCBI Taxonomy" id="153742"/>
    <lineage>
        <taxon>Eukaryota</taxon>
        <taxon>Viridiplantae</taxon>
        <taxon>Streptophyta</taxon>
        <taxon>Embryophyta</taxon>
        <taxon>Tracheophyta</taxon>
        <taxon>Spermatophyta</taxon>
        <taxon>Magnoliopsida</taxon>
        <taxon>eudicotyledons</taxon>
        <taxon>Gunneridae</taxon>
        <taxon>Pentapetalae</taxon>
        <taxon>asterids</taxon>
        <taxon>lamiids</taxon>
        <taxon>Gentianales</taxon>
        <taxon>Rubiaceae</taxon>
        <taxon>Cinchonoideae</taxon>
        <taxon>Cinchoneae</taxon>
        <taxon>Cinchona</taxon>
    </lineage>
</organism>
<evidence type="ECO:0000256" key="3">
    <source>
        <dbReference type="ARBA" id="ARBA00038874"/>
    </source>
</evidence>
<dbReference type="PANTHER" id="PTHR22603">
    <property type="entry name" value="CHOLINE/ETHANOALAMINE KINASE"/>
    <property type="match status" value="1"/>
</dbReference>
<dbReference type="Pfam" id="PF01633">
    <property type="entry name" value="Choline_kinase"/>
    <property type="match status" value="1"/>
</dbReference>
<dbReference type="CDD" id="cd05157">
    <property type="entry name" value="ETNK_euk"/>
    <property type="match status" value="1"/>
</dbReference>
<dbReference type="SUPFAM" id="SSF56112">
    <property type="entry name" value="Protein kinase-like (PK-like)"/>
    <property type="match status" value="1"/>
</dbReference>
<dbReference type="Gene3D" id="3.90.1200.10">
    <property type="match status" value="1"/>
</dbReference>
<keyword evidence="5" id="KW-1185">Reference proteome</keyword>
<protein>
    <recommendedName>
        <fullName evidence="3">ethanolamine kinase</fullName>
        <ecNumber evidence="3">2.7.1.82</ecNumber>
    </recommendedName>
</protein>
<dbReference type="InterPro" id="IPR011009">
    <property type="entry name" value="Kinase-like_dom_sf"/>
</dbReference>
<dbReference type="EC" id="2.7.1.82" evidence="3"/>
<accession>A0ABD3AY34</accession>
<dbReference type="GO" id="GO:0004305">
    <property type="term" value="F:ethanolamine kinase activity"/>
    <property type="evidence" value="ECO:0007669"/>
    <property type="project" value="UniProtKB-EC"/>
</dbReference>
<comment type="pathway">
    <text evidence="1">Phospholipid metabolism; phosphatidylethanolamine biosynthesis; phosphatidylethanolamine from ethanolamine: step 1/3.</text>
</comment>
<evidence type="ECO:0000313" key="4">
    <source>
        <dbReference type="EMBL" id="KAL3535842.1"/>
    </source>
</evidence>
<dbReference type="EMBL" id="JBJUIK010000002">
    <property type="protein sequence ID" value="KAL3535842.1"/>
    <property type="molecule type" value="Genomic_DNA"/>
</dbReference>
<comment type="similarity">
    <text evidence="2">Belongs to the choline/ethanolamine kinase family.</text>
</comment>
<dbReference type="PANTHER" id="PTHR22603:SF66">
    <property type="entry name" value="ETHANOLAMINE KINASE"/>
    <property type="match status" value="1"/>
</dbReference>